<proteinExistence type="predicted"/>
<dbReference type="Ensembl" id="ENSBIXT00000053001.1">
    <property type="protein sequence ID" value="ENSBIXP00000000514.1"/>
    <property type="gene ID" value="ENSBIXG00000029750.1"/>
</dbReference>
<evidence type="ECO:0000313" key="1">
    <source>
        <dbReference type="Ensembl" id="ENSBIXP00000000514.1"/>
    </source>
</evidence>
<dbReference type="AlphaFoldDB" id="A0A4W2C2L2"/>
<reference evidence="2" key="1">
    <citation type="submission" date="2018-11" db="EMBL/GenBank/DDBJ databases">
        <title>Haplotype-resolved cattle genomes.</title>
        <authorList>
            <person name="Low W.Y."/>
            <person name="Tearle R."/>
            <person name="Bickhart D.M."/>
            <person name="Rosen B.D."/>
            <person name="Koren S."/>
            <person name="Rhie A."/>
            <person name="Hiendleder S."/>
            <person name="Phillippy A.M."/>
            <person name="Smith T.P.L."/>
            <person name="Williams J.L."/>
        </authorList>
    </citation>
    <scope>NUCLEOTIDE SEQUENCE [LARGE SCALE GENOMIC DNA]</scope>
</reference>
<dbReference type="Proteomes" id="UP000314981">
    <property type="component" value="Unassembled WGS sequence"/>
</dbReference>
<sequence length="127" mass="14810">MALIPGVGKFPGVESGNHSSILAWKTSWTEEPVKTRFKLMLLFRCLKKFMKILMLLERIAINILKGLSFHFISRCHSMLFLHQPGQIHILFLLLQLSTCPFLRSTRWALRLIIGMLKFKQTRILQNM</sequence>
<name>A0A4W2C2L2_BOBOX</name>
<protein>
    <submittedName>
        <fullName evidence="1">Uncharacterized protein</fullName>
    </submittedName>
</protein>
<organism evidence="1 2">
    <name type="scientific">Bos indicus x Bos taurus</name>
    <name type="common">Hybrid cattle</name>
    <dbReference type="NCBI Taxonomy" id="30522"/>
    <lineage>
        <taxon>Eukaryota</taxon>
        <taxon>Metazoa</taxon>
        <taxon>Chordata</taxon>
        <taxon>Craniata</taxon>
        <taxon>Vertebrata</taxon>
        <taxon>Euteleostomi</taxon>
        <taxon>Mammalia</taxon>
        <taxon>Eutheria</taxon>
        <taxon>Laurasiatheria</taxon>
        <taxon>Artiodactyla</taxon>
        <taxon>Ruminantia</taxon>
        <taxon>Pecora</taxon>
        <taxon>Bovidae</taxon>
        <taxon>Bovinae</taxon>
        <taxon>Bos</taxon>
    </lineage>
</organism>
<dbReference type="Ensembl" id="ENSBIXT00000052995.1">
    <property type="protein sequence ID" value="ENSBIXP00000026611.1"/>
    <property type="gene ID" value="ENSBIXG00000029742.1"/>
</dbReference>
<keyword evidence="2" id="KW-1185">Reference proteome</keyword>
<evidence type="ECO:0000313" key="2">
    <source>
        <dbReference type="Proteomes" id="UP000314981"/>
    </source>
</evidence>
<reference evidence="1" key="2">
    <citation type="submission" date="2025-05" db="UniProtKB">
        <authorList>
            <consortium name="Ensembl"/>
        </authorList>
    </citation>
    <scope>IDENTIFICATION</scope>
</reference>
<accession>A0A4W2C2L2</accession>